<evidence type="ECO:0000256" key="1">
    <source>
        <dbReference type="ARBA" id="ARBA00004609"/>
    </source>
</evidence>
<keyword evidence="2" id="KW-0472">Membrane</keyword>
<dbReference type="PANTHER" id="PTHR43123:SF1">
    <property type="entry name" value="POLYSACCHARIDE DEACETYLASE-RELATED"/>
    <property type="match status" value="1"/>
</dbReference>
<dbReference type="PANTHER" id="PTHR43123">
    <property type="entry name" value="POLYSACCHARIDE DEACETYLASE-RELATED"/>
    <property type="match status" value="1"/>
</dbReference>
<reference evidence="5" key="1">
    <citation type="submission" date="2016-04" db="EMBL/GenBank/DDBJ databases">
        <authorList>
            <person name="Nguyen H.D."/>
            <person name="Samba Siva P."/>
            <person name="Cullis J."/>
            <person name="Levesque C.A."/>
            <person name="Hambleton S."/>
        </authorList>
    </citation>
    <scope>NUCLEOTIDE SEQUENCE</scope>
    <source>
        <strain evidence="5">DAOMC 236426</strain>
    </source>
</reference>
<keyword evidence="6" id="KW-1185">Reference proteome</keyword>
<reference evidence="5" key="2">
    <citation type="journal article" date="2019" name="IMA Fungus">
        <title>Genome sequencing and comparison of five Tilletia species to identify candidate genes for the detection of regulated species infecting wheat.</title>
        <authorList>
            <person name="Nguyen H.D.T."/>
            <person name="Sultana T."/>
            <person name="Kesanakurti P."/>
            <person name="Hambleton S."/>
        </authorList>
    </citation>
    <scope>NUCLEOTIDE SEQUENCE</scope>
    <source>
        <strain evidence="5">DAOMC 236426</strain>
    </source>
</reference>
<evidence type="ECO:0000259" key="4">
    <source>
        <dbReference type="PROSITE" id="PS51677"/>
    </source>
</evidence>
<dbReference type="EMBL" id="LWDE02000426">
    <property type="protein sequence ID" value="KAE8247786.1"/>
    <property type="molecule type" value="Genomic_DNA"/>
</dbReference>
<dbReference type="Gene3D" id="3.20.20.370">
    <property type="entry name" value="Glycoside hydrolase/deacetylase"/>
    <property type="match status" value="1"/>
</dbReference>
<dbReference type="InterPro" id="IPR011330">
    <property type="entry name" value="Glyco_hydro/deAcase_b/a-brl"/>
</dbReference>
<name>A0A8X7MTZ0_9BASI</name>
<accession>A0A8X7MTZ0</accession>
<sequence>MSDSNDPHAARDLIGYANTPPHPHWPNNAKICLSFVLNVEEGGEHTLLNNDDHSEAFLTEGGATAQPRPGPDRHLGYESAYAYGSRCGFWRILDLFKRNGLRFTSWSIGRAIELNPDAARAMEDAGCEVGSHSYRWIDYNGMEPAEEKEHIAKTMDIIKDASPSGQYPRGWYTGRMSMNTRKLVYETYRERGALDLLYDSDSYEDDLPYWVPSPSPSSDPAVPSPPLLVVPYCYESNDMKFAQAPGFVNSTQFFDYLRDAFDVLYAEGERSSSSSSSSKSPFDVPKMLTIAMHSRVLGRPGRFAGLQRFIEYISKKDGVWVATREEIAAHWRKEHPPSQAVIDASRKTASVAACPAATAGQ</sequence>
<dbReference type="AlphaFoldDB" id="A0A8X7MTZ0"/>
<evidence type="ECO:0000256" key="3">
    <source>
        <dbReference type="ARBA" id="ARBA00023288"/>
    </source>
</evidence>
<dbReference type="GO" id="GO:0005886">
    <property type="term" value="C:plasma membrane"/>
    <property type="evidence" value="ECO:0007669"/>
    <property type="project" value="UniProtKB-SubCell"/>
</dbReference>
<comment type="caution">
    <text evidence="5">The sequence shown here is derived from an EMBL/GenBank/DDBJ whole genome shotgun (WGS) entry which is preliminary data.</text>
</comment>
<keyword evidence="3" id="KW-0449">Lipoprotein</keyword>
<keyword evidence="2" id="KW-0325">Glycoprotein</keyword>
<dbReference type="GO" id="GO:0098552">
    <property type="term" value="C:side of membrane"/>
    <property type="evidence" value="ECO:0007669"/>
    <property type="project" value="UniProtKB-KW"/>
</dbReference>
<proteinExistence type="predicted"/>
<dbReference type="GO" id="GO:0016810">
    <property type="term" value="F:hydrolase activity, acting on carbon-nitrogen (but not peptide) bonds"/>
    <property type="evidence" value="ECO:0007669"/>
    <property type="project" value="InterPro"/>
</dbReference>
<keyword evidence="2" id="KW-0336">GPI-anchor</keyword>
<dbReference type="GO" id="GO:0005975">
    <property type="term" value="P:carbohydrate metabolic process"/>
    <property type="evidence" value="ECO:0007669"/>
    <property type="project" value="InterPro"/>
</dbReference>
<evidence type="ECO:0000313" key="6">
    <source>
        <dbReference type="Proteomes" id="UP000077684"/>
    </source>
</evidence>
<dbReference type="InterPro" id="IPR002509">
    <property type="entry name" value="NODB_dom"/>
</dbReference>
<organism evidence="5 6">
    <name type="scientific">Tilletia controversa</name>
    <name type="common">dwarf bunt fungus</name>
    <dbReference type="NCBI Taxonomy" id="13291"/>
    <lineage>
        <taxon>Eukaryota</taxon>
        <taxon>Fungi</taxon>
        <taxon>Dikarya</taxon>
        <taxon>Basidiomycota</taxon>
        <taxon>Ustilaginomycotina</taxon>
        <taxon>Exobasidiomycetes</taxon>
        <taxon>Tilletiales</taxon>
        <taxon>Tilletiaceae</taxon>
        <taxon>Tilletia</taxon>
    </lineage>
</organism>
<gene>
    <name evidence="5" type="ORF">A4X06_0g4191</name>
</gene>
<dbReference type="Proteomes" id="UP000077684">
    <property type="component" value="Unassembled WGS sequence"/>
</dbReference>
<evidence type="ECO:0000313" key="5">
    <source>
        <dbReference type="EMBL" id="KAE8247786.1"/>
    </source>
</evidence>
<dbReference type="PROSITE" id="PS51677">
    <property type="entry name" value="NODB"/>
    <property type="match status" value="1"/>
</dbReference>
<feature type="domain" description="NodB homology" evidence="4">
    <location>
        <begin position="71"/>
        <end position="322"/>
    </location>
</feature>
<comment type="subcellular location">
    <subcellularLocation>
        <location evidence="1">Cell membrane</location>
        <topology evidence="1">Lipid-anchor</topology>
        <topology evidence="1">GPI-anchor</topology>
    </subcellularLocation>
</comment>
<dbReference type="Pfam" id="PF01522">
    <property type="entry name" value="Polysacc_deac_1"/>
    <property type="match status" value="1"/>
</dbReference>
<evidence type="ECO:0000256" key="2">
    <source>
        <dbReference type="ARBA" id="ARBA00022622"/>
    </source>
</evidence>
<dbReference type="SUPFAM" id="SSF88713">
    <property type="entry name" value="Glycoside hydrolase/deacetylase"/>
    <property type="match status" value="1"/>
</dbReference>
<protein>
    <recommendedName>
        <fullName evidence="4">NodB homology domain-containing protein</fullName>
    </recommendedName>
</protein>